<evidence type="ECO:0000313" key="2">
    <source>
        <dbReference type="EMBL" id="KAJ8511911.1"/>
    </source>
</evidence>
<accession>A0AAV8RXR8</accession>
<proteinExistence type="predicted"/>
<keyword evidence="3" id="KW-1185">Reference proteome</keyword>
<organism evidence="2 3">
    <name type="scientific">Ensete ventricosum</name>
    <name type="common">Abyssinian banana</name>
    <name type="synonym">Musa ensete</name>
    <dbReference type="NCBI Taxonomy" id="4639"/>
    <lineage>
        <taxon>Eukaryota</taxon>
        <taxon>Viridiplantae</taxon>
        <taxon>Streptophyta</taxon>
        <taxon>Embryophyta</taxon>
        <taxon>Tracheophyta</taxon>
        <taxon>Spermatophyta</taxon>
        <taxon>Magnoliopsida</taxon>
        <taxon>Liliopsida</taxon>
        <taxon>Zingiberales</taxon>
        <taxon>Musaceae</taxon>
        <taxon>Ensete</taxon>
    </lineage>
</organism>
<name>A0AAV8RXR8_ENSVE</name>
<protein>
    <submittedName>
        <fullName evidence="2">Uncharacterized protein</fullName>
    </submittedName>
</protein>
<reference evidence="2 3" key="1">
    <citation type="submission" date="2022-12" db="EMBL/GenBank/DDBJ databases">
        <title>Chromosome-scale assembly of the Ensete ventricosum genome.</title>
        <authorList>
            <person name="Dussert Y."/>
            <person name="Stocks J."/>
            <person name="Wendawek A."/>
            <person name="Woldeyes F."/>
            <person name="Nichols R.A."/>
            <person name="Borrell J.S."/>
        </authorList>
    </citation>
    <scope>NUCLEOTIDE SEQUENCE [LARGE SCALE GENOMIC DNA]</scope>
    <source>
        <strain evidence="3">cv. Maze</strain>
        <tissue evidence="2">Seeds</tissue>
    </source>
</reference>
<comment type="caution">
    <text evidence="2">The sequence shown here is derived from an EMBL/GenBank/DDBJ whole genome shotgun (WGS) entry which is preliminary data.</text>
</comment>
<evidence type="ECO:0000256" key="1">
    <source>
        <dbReference type="SAM" id="MobiDB-lite"/>
    </source>
</evidence>
<dbReference type="AlphaFoldDB" id="A0AAV8RXR8"/>
<evidence type="ECO:0000313" key="3">
    <source>
        <dbReference type="Proteomes" id="UP001222027"/>
    </source>
</evidence>
<sequence length="90" mass="10652">MGAEPQRAEKQEKGNGNREGDGKDVQRAEKQEKGKWKQGRRWELTPESLFILSVRLEVPESQSIEYTTVFYVHHSVQNQWRDIECFRRTC</sequence>
<dbReference type="EMBL" id="JAQQAF010000001">
    <property type="protein sequence ID" value="KAJ8511911.1"/>
    <property type="molecule type" value="Genomic_DNA"/>
</dbReference>
<feature type="region of interest" description="Disordered" evidence="1">
    <location>
        <begin position="1"/>
        <end position="39"/>
    </location>
</feature>
<dbReference type="Proteomes" id="UP001222027">
    <property type="component" value="Unassembled WGS sequence"/>
</dbReference>
<gene>
    <name evidence="2" type="ORF">OPV22_002345</name>
</gene>